<dbReference type="InterPro" id="IPR029063">
    <property type="entry name" value="SAM-dependent_MTases_sf"/>
</dbReference>
<dbReference type="Gene3D" id="3.40.50.150">
    <property type="entry name" value="Vaccinia Virus protein VP39"/>
    <property type="match status" value="1"/>
</dbReference>
<gene>
    <name evidence="3" type="ORF">KI387_010059</name>
</gene>
<evidence type="ECO:0000256" key="2">
    <source>
        <dbReference type="ARBA" id="ARBA00022679"/>
    </source>
</evidence>
<evidence type="ECO:0000313" key="4">
    <source>
        <dbReference type="Proteomes" id="UP000824469"/>
    </source>
</evidence>
<evidence type="ECO:0000256" key="1">
    <source>
        <dbReference type="ARBA" id="ARBA00022603"/>
    </source>
</evidence>
<dbReference type="AlphaFoldDB" id="A0AA38FK86"/>
<dbReference type="SUPFAM" id="SSF53335">
    <property type="entry name" value="S-adenosyl-L-methionine-dependent methyltransferases"/>
    <property type="match status" value="1"/>
</dbReference>
<dbReference type="OMA" id="DKIMFIA"/>
<dbReference type="PANTHER" id="PTHR43619:SF2">
    <property type="entry name" value="S-ADENOSYL-L-METHIONINE-DEPENDENT METHYLTRANSFERASES SUPERFAMILY PROTEIN"/>
    <property type="match status" value="1"/>
</dbReference>
<comment type="caution">
    <text evidence="3">The sequence shown here is derived from an EMBL/GenBank/DDBJ whole genome shotgun (WGS) entry which is preliminary data.</text>
</comment>
<dbReference type="GO" id="GO:0008168">
    <property type="term" value="F:methyltransferase activity"/>
    <property type="evidence" value="ECO:0007669"/>
    <property type="project" value="UniProtKB-KW"/>
</dbReference>
<evidence type="ECO:0000313" key="3">
    <source>
        <dbReference type="EMBL" id="KAH9305655.1"/>
    </source>
</evidence>
<keyword evidence="4" id="KW-1185">Reference proteome</keyword>
<accession>A0AA38FK86</accession>
<keyword evidence="2" id="KW-0808">Transferase</keyword>
<protein>
    <recommendedName>
        <fullName evidence="5">S-adenosyl-L-methionine-dependent methyltransferase</fullName>
    </recommendedName>
</protein>
<dbReference type="InterPro" id="IPR007213">
    <property type="entry name" value="Ppm1/Ppm2/Tcmp"/>
</dbReference>
<feature type="non-terminal residue" evidence="3">
    <location>
        <position position="1"/>
    </location>
</feature>
<name>A0AA38FK86_TAXCH</name>
<sequence length="343" mass="38502">MAISAVTPNASRCPWNFTRRHGNHVKPPIFRNGLPVRCMSKDSDAHLQKLALQQATHAAALRFQESQCSEPLFHDPFAGCFIESDLYKGISSNIKCSTTRSLNHYCLATRFIDDKLLGAVNADDAPRQIVLLTDGMDTRPFRLKWPPVSMIFDISFEPVFKIASKKLKEVGAKTSRNSVFWHIADELSDLQKRLKSLGYRGDRPSVWAIQGLYPMSLERLEEILYQISCLAMKGSNFMGELPLISVQADSGSEDHKGKWIERFFKRNGFSVDIISYEKVATDLCENLLIDGGSLLVADDGGESRSVLFVAQQQRLSDDQEGPFSLFCCPLLGLVLVCCPFWWA</sequence>
<dbReference type="PANTHER" id="PTHR43619">
    <property type="entry name" value="S-ADENOSYL-L-METHIONINE-DEPENDENT METHYLTRANSFERASE YKTD-RELATED"/>
    <property type="match status" value="1"/>
</dbReference>
<dbReference type="GO" id="GO:0032259">
    <property type="term" value="P:methylation"/>
    <property type="evidence" value="ECO:0007669"/>
    <property type="project" value="UniProtKB-KW"/>
</dbReference>
<dbReference type="Proteomes" id="UP000824469">
    <property type="component" value="Unassembled WGS sequence"/>
</dbReference>
<dbReference type="Pfam" id="PF04072">
    <property type="entry name" value="LCM"/>
    <property type="match status" value="1"/>
</dbReference>
<reference evidence="3 4" key="1">
    <citation type="journal article" date="2021" name="Nat. Plants">
        <title>The Taxus genome provides insights into paclitaxel biosynthesis.</title>
        <authorList>
            <person name="Xiong X."/>
            <person name="Gou J."/>
            <person name="Liao Q."/>
            <person name="Li Y."/>
            <person name="Zhou Q."/>
            <person name="Bi G."/>
            <person name="Li C."/>
            <person name="Du R."/>
            <person name="Wang X."/>
            <person name="Sun T."/>
            <person name="Guo L."/>
            <person name="Liang H."/>
            <person name="Lu P."/>
            <person name="Wu Y."/>
            <person name="Zhang Z."/>
            <person name="Ro D.K."/>
            <person name="Shang Y."/>
            <person name="Huang S."/>
            <person name="Yan J."/>
        </authorList>
    </citation>
    <scope>NUCLEOTIDE SEQUENCE [LARGE SCALE GENOMIC DNA]</scope>
    <source>
        <strain evidence="3">Ta-2019</strain>
    </source>
</reference>
<proteinExistence type="predicted"/>
<organism evidence="3 4">
    <name type="scientific">Taxus chinensis</name>
    <name type="common">Chinese yew</name>
    <name type="synonym">Taxus wallichiana var. chinensis</name>
    <dbReference type="NCBI Taxonomy" id="29808"/>
    <lineage>
        <taxon>Eukaryota</taxon>
        <taxon>Viridiplantae</taxon>
        <taxon>Streptophyta</taxon>
        <taxon>Embryophyta</taxon>
        <taxon>Tracheophyta</taxon>
        <taxon>Spermatophyta</taxon>
        <taxon>Pinopsida</taxon>
        <taxon>Pinidae</taxon>
        <taxon>Conifers II</taxon>
        <taxon>Cupressales</taxon>
        <taxon>Taxaceae</taxon>
        <taxon>Taxus</taxon>
    </lineage>
</organism>
<keyword evidence="1" id="KW-0489">Methyltransferase</keyword>
<evidence type="ECO:0008006" key="5">
    <source>
        <dbReference type="Google" id="ProtNLM"/>
    </source>
</evidence>
<dbReference type="EMBL" id="JAHRHJ020000008">
    <property type="protein sequence ID" value="KAH9305655.1"/>
    <property type="molecule type" value="Genomic_DNA"/>
</dbReference>